<evidence type="ECO:0000313" key="2">
    <source>
        <dbReference type="Proteomes" id="UP000011668"/>
    </source>
</evidence>
<dbReference type="HOGENOM" id="CLU_1994140_0_0_1"/>
<protein>
    <submittedName>
        <fullName evidence="1">Uncharacterized protein</fullName>
    </submittedName>
</protein>
<keyword evidence="2" id="KW-1185">Reference proteome</keyword>
<evidence type="ECO:0000313" key="1">
    <source>
        <dbReference type="EMBL" id="ELU36469.1"/>
    </source>
</evidence>
<name>L8WJC1_THACA</name>
<comment type="caution">
    <text evidence="1">The sequence shown here is derived from an EMBL/GenBank/DDBJ whole genome shotgun (WGS) entry which is preliminary data.</text>
</comment>
<reference evidence="1 2" key="1">
    <citation type="journal article" date="2013" name="Nat. Commun.">
        <title>The evolution and pathogenic mechanisms of the rice sheath blight pathogen.</title>
        <authorList>
            <person name="Zheng A."/>
            <person name="Lin R."/>
            <person name="Xu L."/>
            <person name="Qin P."/>
            <person name="Tang C."/>
            <person name="Ai P."/>
            <person name="Zhang D."/>
            <person name="Liu Y."/>
            <person name="Sun Z."/>
            <person name="Feng H."/>
            <person name="Wang Y."/>
            <person name="Chen Y."/>
            <person name="Liang X."/>
            <person name="Fu R."/>
            <person name="Li Q."/>
            <person name="Zhang J."/>
            <person name="Yu X."/>
            <person name="Xie Z."/>
            <person name="Ding L."/>
            <person name="Guan P."/>
            <person name="Tang J."/>
            <person name="Liang Y."/>
            <person name="Wang S."/>
            <person name="Deng Q."/>
            <person name="Li S."/>
            <person name="Zhu J."/>
            <person name="Wang L."/>
            <person name="Liu H."/>
            <person name="Li P."/>
        </authorList>
    </citation>
    <scope>NUCLEOTIDE SEQUENCE [LARGE SCALE GENOMIC DNA]</scope>
    <source>
        <strain evidence="2">AG-1 IA</strain>
    </source>
</reference>
<dbReference type="EMBL" id="AFRT01003336">
    <property type="protein sequence ID" value="ELU36469.1"/>
    <property type="molecule type" value="Genomic_DNA"/>
</dbReference>
<sequence>MDHIILEKCKVLNYQINLLLSCVYNVLQAVYKPSVFPSRRVTKIGKFSCSPRGSRHSIESYTLKLLFAVLKPVWWHVRRDNRILKVLLCPSPIAHFNRHSIGSYALKLLFAVLKPGWWHVRWDKR</sequence>
<gene>
    <name evidence="1" type="ORF">AG1IA_09500</name>
</gene>
<proteinExistence type="predicted"/>
<accession>L8WJC1</accession>
<dbReference type="Proteomes" id="UP000011668">
    <property type="component" value="Unassembled WGS sequence"/>
</dbReference>
<organism evidence="1 2">
    <name type="scientific">Thanatephorus cucumeris (strain AG1-IA)</name>
    <name type="common">Rice sheath blight fungus</name>
    <name type="synonym">Rhizoctonia solani</name>
    <dbReference type="NCBI Taxonomy" id="983506"/>
    <lineage>
        <taxon>Eukaryota</taxon>
        <taxon>Fungi</taxon>
        <taxon>Dikarya</taxon>
        <taxon>Basidiomycota</taxon>
        <taxon>Agaricomycotina</taxon>
        <taxon>Agaricomycetes</taxon>
        <taxon>Cantharellales</taxon>
        <taxon>Ceratobasidiaceae</taxon>
        <taxon>Rhizoctonia</taxon>
        <taxon>Rhizoctonia solani AG-1</taxon>
    </lineage>
</organism>
<dbReference type="AlphaFoldDB" id="L8WJC1"/>